<sequence length="83" mass="9154">MHAGTMNLLLFVAFCSWVAPALGSAFGREMLASGPNEDEDYDSAFHYDYESLRIGGLVFAVVLFIMGIALIVSRKCTCSRRDK</sequence>
<dbReference type="GO" id="GO:0016020">
    <property type="term" value="C:membrane"/>
    <property type="evidence" value="ECO:0007669"/>
    <property type="project" value="UniProtKB-SubCell"/>
</dbReference>
<dbReference type="GO" id="GO:0017080">
    <property type="term" value="F:sodium channel regulator activity"/>
    <property type="evidence" value="ECO:0007669"/>
    <property type="project" value="TreeGrafter"/>
</dbReference>
<dbReference type="GO" id="GO:0006811">
    <property type="term" value="P:monoatomic ion transport"/>
    <property type="evidence" value="ECO:0007669"/>
    <property type="project" value="UniProtKB-KW"/>
</dbReference>
<evidence type="ECO:0000256" key="3">
    <source>
        <dbReference type="ARBA" id="ARBA00022448"/>
    </source>
</evidence>
<comment type="subcellular location">
    <subcellularLocation>
        <location evidence="1">Membrane</location>
        <topology evidence="1">Single-pass type I membrane protein</topology>
    </subcellularLocation>
</comment>
<dbReference type="InterPro" id="IPR000272">
    <property type="entry name" value="Ion-transport_regulator_FXYD"/>
</dbReference>
<dbReference type="GO" id="GO:0043269">
    <property type="term" value="P:regulation of monoatomic ion transport"/>
    <property type="evidence" value="ECO:0007669"/>
    <property type="project" value="InterPro"/>
</dbReference>
<feature type="chain" id="PRO_5026370222" description="FXYD domain-containing ion transport regulator" evidence="9">
    <location>
        <begin position="24"/>
        <end position="83"/>
    </location>
</feature>
<dbReference type="Gene3D" id="1.20.5.780">
    <property type="entry name" value="Single helix bin"/>
    <property type="match status" value="1"/>
</dbReference>
<evidence type="ECO:0000256" key="1">
    <source>
        <dbReference type="ARBA" id="ARBA00004479"/>
    </source>
</evidence>
<dbReference type="PANTHER" id="PTHR14132:SF15">
    <property type="entry name" value="FXYD DOMAIN-CONTAINING ION TRANSPORT REGULATOR 6-RELATED"/>
    <property type="match status" value="1"/>
</dbReference>
<protein>
    <recommendedName>
        <fullName evidence="9">FXYD domain-containing ion transport regulator</fullName>
    </recommendedName>
</protein>
<keyword evidence="7 9" id="KW-0406">Ion transport</keyword>
<organism evidence="10 11">
    <name type="scientific">Channa argus</name>
    <name type="common">Northern snakehead</name>
    <name type="synonym">Ophicephalus argus</name>
    <dbReference type="NCBI Taxonomy" id="215402"/>
    <lineage>
        <taxon>Eukaryota</taxon>
        <taxon>Metazoa</taxon>
        <taxon>Chordata</taxon>
        <taxon>Craniata</taxon>
        <taxon>Vertebrata</taxon>
        <taxon>Euteleostomi</taxon>
        <taxon>Actinopterygii</taxon>
        <taxon>Neopterygii</taxon>
        <taxon>Teleostei</taxon>
        <taxon>Neoteleostei</taxon>
        <taxon>Acanthomorphata</taxon>
        <taxon>Anabantaria</taxon>
        <taxon>Anabantiformes</taxon>
        <taxon>Channoidei</taxon>
        <taxon>Channidae</taxon>
        <taxon>Channa</taxon>
    </lineage>
</organism>
<keyword evidence="6 9" id="KW-1133">Transmembrane helix</keyword>
<keyword evidence="3 9" id="KW-0813">Transport</keyword>
<comment type="similarity">
    <text evidence="2 9">Belongs to the FXYD family.</text>
</comment>
<dbReference type="PROSITE" id="PS01310">
    <property type="entry name" value="FXYD"/>
    <property type="match status" value="1"/>
</dbReference>
<evidence type="ECO:0000313" key="10">
    <source>
        <dbReference type="EMBL" id="KAF3691796.1"/>
    </source>
</evidence>
<keyword evidence="4 9" id="KW-0812">Transmembrane</keyword>
<dbReference type="EMBL" id="CM015718">
    <property type="protein sequence ID" value="KAF3691796.1"/>
    <property type="molecule type" value="Genomic_DNA"/>
</dbReference>
<feature type="signal peptide" evidence="9">
    <location>
        <begin position="1"/>
        <end position="23"/>
    </location>
</feature>
<dbReference type="InterPro" id="IPR047297">
    <property type="entry name" value="FXYD_motif"/>
</dbReference>
<evidence type="ECO:0000256" key="6">
    <source>
        <dbReference type="ARBA" id="ARBA00022989"/>
    </source>
</evidence>
<dbReference type="AlphaFoldDB" id="A0A6G1PP73"/>
<gene>
    <name evidence="10" type="ORF">EXN66_Car007471</name>
</gene>
<evidence type="ECO:0000256" key="7">
    <source>
        <dbReference type="ARBA" id="ARBA00023065"/>
    </source>
</evidence>
<dbReference type="Pfam" id="PF02038">
    <property type="entry name" value="ATP1G1_PLM_MAT8"/>
    <property type="match status" value="1"/>
</dbReference>
<name>A0A6G1PP73_CHAAH</name>
<feature type="transmembrane region" description="Helical" evidence="9">
    <location>
        <begin position="51"/>
        <end position="73"/>
    </location>
</feature>
<evidence type="ECO:0000256" key="4">
    <source>
        <dbReference type="ARBA" id="ARBA00022692"/>
    </source>
</evidence>
<keyword evidence="11" id="KW-1185">Reference proteome</keyword>
<reference evidence="10 11" key="1">
    <citation type="submission" date="2019-02" db="EMBL/GenBank/DDBJ databases">
        <title>Opniocepnalus argus genome.</title>
        <authorList>
            <person name="Zhou C."/>
            <person name="Xiao S."/>
        </authorList>
    </citation>
    <scope>NUCLEOTIDE SEQUENCE [LARGE SCALE GENOMIC DNA]</scope>
    <source>
        <strain evidence="10">OARG1902GOOAL</strain>
        <tissue evidence="10">Muscle</tissue>
    </source>
</reference>
<reference evidence="11" key="2">
    <citation type="submission" date="2019-02" db="EMBL/GenBank/DDBJ databases">
        <title>Opniocepnalus argus Var Kimnra genome.</title>
        <authorList>
            <person name="Zhou C."/>
            <person name="Xiao S."/>
        </authorList>
    </citation>
    <scope>NUCLEOTIDE SEQUENCE [LARGE SCALE GENOMIC DNA]</scope>
</reference>
<evidence type="ECO:0000256" key="5">
    <source>
        <dbReference type="ARBA" id="ARBA00022729"/>
    </source>
</evidence>
<dbReference type="CDD" id="cd20324">
    <property type="entry name" value="FXYD6"/>
    <property type="match status" value="1"/>
</dbReference>
<dbReference type="Proteomes" id="UP000503349">
    <property type="component" value="Chromosome 7"/>
</dbReference>
<keyword evidence="8 9" id="KW-0472">Membrane</keyword>
<evidence type="ECO:0000313" key="11">
    <source>
        <dbReference type="Proteomes" id="UP000503349"/>
    </source>
</evidence>
<keyword evidence="5 9" id="KW-0732">Signal</keyword>
<dbReference type="PANTHER" id="PTHR14132">
    <property type="entry name" value="SODIUM/POTASSIUM-TRANSPORTING ATPASE SUBUNIT GAMMA"/>
    <property type="match status" value="1"/>
</dbReference>
<evidence type="ECO:0000256" key="2">
    <source>
        <dbReference type="ARBA" id="ARBA00005948"/>
    </source>
</evidence>
<accession>A0A6G1PP73</accession>
<evidence type="ECO:0000256" key="9">
    <source>
        <dbReference type="RuleBase" id="RU364131"/>
    </source>
</evidence>
<proteinExistence type="inferred from homology"/>
<evidence type="ECO:0000256" key="8">
    <source>
        <dbReference type="ARBA" id="ARBA00023136"/>
    </source>
</evidence>